<feature type="non-terminal residue" evidence="3">
    <location>
        <position position="115"/>
    </location>
</feature>
<sequence length="115" mass="12735">MGEKGAEGVTNEEWRPPECQEETASARRMEGGMGASTRMRGLRRVQQWAQALAREGKEWAQARGCKDSRAQGISVGRLAGHWHCMLGWALTLCAGSWLLALGTWLGIGDVHWWSI</sequence>
<evidence type="ECO:0000256" key="1">
    <source>
        <dbReference type="SAM" id="MobiDB-lite"/>
    </source>
</evidence>
<feature type="region of interest" description="Disordered" evidence="1">
    <location>
        <begin position="1"/>
        <end position="40"/>
    </location>
</feature>
<dbReference type="EMBL" id="CAUOFW020008390">
    <property type="protein sequence ID" value="CAK9182552.1"/>
    <property type="molecule type" value="Genomic_DNA"/>
</dbReference>
<name>A0ABC8UN91_9AQUA</name>
<feature type="transmembrane region" description="Helical" evidence="2">
    <location>
        <begin position="86"/>
        <end position="107"/>
    </location>
</feature>
<keyword evidence="2" id="KW-1133">Transmembrane helix</keyword>
<dbReference type="AlphaFoldDB" id="A0ABC8UN91"/>
<reference evidence="3 4" key="1">
    <citation type="submission" date="2024-02" db="EMBL/GenBank/DDBJ databases">
        <authorList>
            <person name="Vignale AGUSTIN F."/>
            <person name="Sosa J E."/>
            <person name="Modenutti C."/>
        </authorList>
    </citation>
    <scope>NUCLEOTIDE SEQUENCE [LARGE SCALE GENOMIC DNA]</scope>
</reference>
<dbReference type="Proteomes" id="UP001642360">
    <property type="component" value="Unassembled WGS sequence"/>
</dbReference>
<keyword evidence="4" id="KW-1185">Reference proteome</keyword>
<evidence type="ECO:0000313" key="3">
    <source>
        <dbReference type="EMBL" id="CAK9182552.1"/>
    </source>
</evidence>
<protein>
    <submittedName>
        <fullName evidence="3">Uncharacterized protein</fullName>
    </submittedName>
</protein>
<evidence type="ECO:0000313" key="4">
    <source>
        <dbReference type="Proteomes" id="UP001642360"/>
    </source>
</evidence>
<gene>
    <name evidence="3" type="ORF">ILEXP_LOCUS52762</name>
</gene>
<keyword evidence="2" id="KW-0472">Membrane</keyword>
<accession>A0ABC8UN91</accession>
<comment type="caution">
    <text evidence="3">The sequence shown here is derived from an EMBL/GenBank/DDBJ whole genome shotgun (WGS) entry which is preliminary data.</text>
</comment>
<evidence type="ECO:0000256" key="2">
    <source>
        <dbReference type="SAM" id="Phobius"/>
    </source>
</evidence>
<feature type="compositionally biased region" description="Basic and acidic residues" evidence="1">
    <location>
        <begin position="1"/>
        <end position="30"/>
    </location>
</feature>
<proteinExistence type="predicted"/>
<organism evidence="3 4">
    <name type="scientific">Ilex paraguariensis</name>
    <name type="common">yerba mate</name>
    <dbReference type="NCBI Taxonomy" id="185542"/>
    <lineage>
        <taxon>Eukaryota</taxon>
        <taxon>Viridiplantae</taxon>
        <taxon>Streptophyta</taxon>
        <taxon>Embryophyta</taxon>
        <taxon>Tracheophyta</taxon>
        <taxon>Spermatophyta</taxon>
        <taxon>Magnoliopsida</taxon>
        <taxon>eudicotyledons</taxon>
        <taxon>Gunneridae</taxon>
        <taxon>Pentapetalae</taxon>
        <taxon>asterids</taxon>
        <taxon>campanulids</taxon>
        <taxon>Aquifoliales</taxon>
        <taxon>Aquifoliaceae</taxon>
        <taxon>Ilex</taxon>
    </lineage>
</organism>
<keyword evidence="2" id="KW-0812">Transmembrane</keyword>